<dbReference type="PIRSF" id="PIRSF015578">
    <property type="entry name" value="Myoinos-ppht_syn"/>
    <property type="match status" value="1"/>
</dbReference>
<dbReference type="PANTHER" id="PTHR11510">
    <property type="entry name" value="MYO-INOSITOL-1 PHOSPHATE SYNTHASE"/>
    <property type="match status" value="1"/>
</dbReference>
<organism evidence="3 4">
    <name type="scientific">Planosporangium flavigriseum</name>
    <dbReference type="NCBI Taxonomy" id="373681"/>
    <lineage>
        <taxon>Bacteria</taxon>
        <taxon>Bacillati</taxon>
        <taxon>Actinomycetota</taxon>
        <taxon>Actinomycetes</taxon>
        <taxon>Micromonosporales</taxon>
        <taxon>Micromonosporaceae</taxon>
        <taxon>Planosporangium</taxon>
    </lineage>
</organism>
<evidence type="ECO:0000259" key="2">
    <source>
        <dbReference type="Pfam" id="PF01658"/>
    </source>
</evidence>
<proteinExistence type="inferred from homology"/>
<dbReference type="Gene3D" id="3.30.360.10">
    <property type="entry name" value="Dihydrodipicolinate Reductase, domain 2"/>
    <property type="match status" value="1"/>
</dbReference>
<dbReference type="GO" id="GO:0006021">
    <property type="term" value="P:inositol biosynthetic process"/>
    <property type="evidence" value="ECO:0007669"/>
    <property type="project" value="InterPro"/>
</dbReference>
<dbReference type="InterPro" id="IPR013021">
    <property type="entry name" value="Myo-inos-1-P_Synthase_GAPDH"/>
</dbReference>
<name>A0A8J3LT18_9ACTN</name>
<dbReference type="GO" id="GO:0004512">
    <property type="term" value="F:inositol-3-phosphate synthase activity"/>
    <property type="evidence" value="ECO:0007669"/>
    <property type="project" value="InterPro"/>
</dbReference>
<dbReference type="EMBL" id="BONU01000009">
    <property type="protein sequence ID" value="GIG73419.1"/>
    <property type="molecule type" value="Genomic_DNA"/>
</dbReference>
<dbReference type="Proteomes" id="UP000653674">
    <property type="component" value="Unassembled WGS sequence"/>
</dbReference>
<dbReference type="AlphaFoldDB" id="A0A8J3LT18"/>
<dbReference type="Gene3D" id="3.40.50.720">
    <property type="entry name" value="NAD(P)-binding Rossmann-like Domain"/>
    <property type="match status" value="1"/>
</dbReference>
<evidence type="ECO:0000313" key="4">
    <source>
        <dbReference type="Proteomes" id="UP000653674"/>
    </source>
</evidence>
<keyword evidence="4" id="KW-1185">Reference proteome</keyword>
<accession>A0A8J3LT18</accession>
<comment type="caution">
    <text evidence="3">The sequence shown here is derived from an EMBL/GenBank/DDBJ whole genome shotgun (WGS) entry which is preliminary data.</text>
</comment>
<dbReference type="Pfam" id="PF07994">
    <property type="entry name" value="NAD_binding_5"/>
    <property type="match status" value="1"/>
</dbReference>
<dbReference type="GO" id="GO:0008654">
    <property type="term" value="P:phospholipid biosynthetic process"/>
    <property type="evidence" value="ECO:0007669"/>
    <property type="project" value="InterPro"/>
</dbReference>
<reference evidence="3" key="1">
    <citation type="submission" date="2021-01" db="EMBL/GenBank/DDBJ databases">
        <title>Whole genome shotgun sequence of Planosporangium flavigriseum NBRC 105377.</title>
        <authorList>
            <person name="Komaki H."/>
            <person name="Tamura T."/>
        </authorList>
    </citation>
    <scope>NUCLEOTIDE SEQUENCE</scope>
    <source>
        <strain evidence="3">NBRC 105377</strain>
    </source>
</reference>
<protein>
    <submittedName>
        <fullName evidence="3">Myo-inositol-1-phosphate synthase</fullName>
    </submittedName>
</protein>
<gene>
    <name evidence="3" type="ORF">Pfl04_18230</name>
</gene>
<comment type="similarity">
    <text evidence="1">Belongs to the myo-inositol 1-phosphate synthase family.</text>
</comment>
<evidence type="ECO:0000256" key="1">
    <source>
        <dbReference type="ARBA" id="ARBA00010813"/>
    </source>
</evidence>
<dbReference type="SUPFAM" id="SSF51735">
    <property type="entry name" value="NAD(P)-binding Rossmann-fold domains"/>
    <property type="match status" value="1"/>
</dbReference>
<dbReference type="InterPro" id="IPR002587">
    <property type="entry name" value="Myo-inos-1-P_Synthase"/>
</dbReference>
<dbReference type="InterPro" id="IPR036291">
    <property type="entry name" value="NAD(P)-bd_dom_sf"/>
</dbReference>
<dbReference type="SUPFAM" id="SSF55347">
    <property type="entry name" value="Glyceraldehyde-3-phosphate dehydrogenase-like, C-terminal domain"/>
    <property type="match status" value="1"/>
</dbReference>
<dbReference type="Pfam" id="PF01658">
    <property type="entry name" value="Inos-1-P_synth"/>
    <property type="match status" value="1"/>
</dbReference>
<feature type="domain" description="Myo-inositol-1-phosphate synthase GAPDH-like" evidence="2">
    <location>
        <begin position="203"/>
        <end position="307"/>
    </location>
</feature>
<evidence type="ECO:0000313" key="3">
    <source>
        <dbReference type="EMBL" id="GIG73419.1"/>
    </source>
</evidence>
<sequence>MATTAVVGALAVAQKLADRTGLVTDLPGLSGVVLPDFEDLVFGGHDIDPTPLPHRAELLADAGVVPTALVRMLAADLAGVDRRIRRVPPLPAGRQLEYAARISHDLREFRDREGCDRVVVVNVASTEPPLASSPAHADLAALETALRGDSPVLSLSSLYAYAAFRAGCSFVDFTPGAGARIPALGDLAEANGLPWAGSDGKTGETLVKSVLAPMFALRNLRVRSWAGTNLLGGGDGATLADERAAANKIASKGRLLGETLGYEVDAPLHIDYVPDLGDFKTAWDHISFEGFLGLRMSLQFTWHGCDSALAAPLVLDLARLLAQAHAAGRSGPQTPLGFFFKDPVGTDEHRLGAQYESLVAWATSLESGA</sequence>